<organism evidence="2 3">
    <name type="scientific">Portunus trituberculatus</name>
    <name type="common">Swimming crab</name>
    <name type="synonym">Neptunus trituberculatus</name>
    <dbReference type="NCBI Taxonomy" id="210409"/>
    <lineage>
        <taxon>Eukaryota</taxon>
        <taxon>Metazoa</taxon>
        <taxon>Ecdysozoa</taxon>
        <taxon>Arthropoda</taxon>
        <taxon>Crustacea</taxon>
        <taxon>Multicrustacea</taxon>
        <taxon>Malacostraca</taxon>
        <taxon>Eumalacostraca</taxon>
        <taxon>Eucarida</taxon>
        <taxon>Decapoda</taxon>
        <taxon>Pleocyemata</taxon>
        <taxon>Brachyura</taxon>
        <taxon>Eubrachyura</taxon>
        <taxon>Portunoidea</taxon>
        <taxon>Portunidae</taxon>
        <taxon>Portuninae</taxon>
        <taxon>Portunus</taxon>
    </lineage>
</organism>
<dbReference type="Proteomes" id="UP000324222">
    <property type="component" value="Unassembled WGS sequence"/>
</dbReference>
<reference evidence="2 3" key="1">
    <citation type="submission" date="2019-05" db="EMBL/GenBank/DDBJ databases">
        <title>Another draft genome of Portunus trituberculatus and its Hox gene families provides insights of decapod evolution.</title>
        <authorList>
            <person name="Jeong J.-H."/>
            <person name="Song I."/>
            <person name="Kim S."/>
            <person name="Choi T."/>
            <person name="Kim D."/>
            <person name="Ryu S."/>
            <person name="Kim W."/>
        </authorList>
    </citation>
    <scope>NUCLEOTIDE SEQUENCE [LARGE SCALE GENOMIC DNA]</scope>
    <source>
        <tissue evidence="2">Muscle</tissue>
    </source>
</reference>
<sequence>MQTWQVISRWAHLFSFSSPAEPSRTPLGGGTRHNNDGSGRTSCSLRSSPSLVMTVILLSNDVPPPLNNTSCANGNLLYVFVGGAQLGRQVHKDICVRSSAMTTIDISCKSCEFDYWEIIAPAVPVEDNDLNGN</sequence>
<comment type="caution">
    <text evidence="2">The sequence shown here is derived from an EMBL/GenBank/DDBJ whole genome shotgun (WGS) entry which is preliminary data.</text>
</comment>
<evidence type="ECO:0000313" key="2">
    <source>
        <dbReference type="EMBL" id="MPC47499.1"/>
    </source>
</evidence>
<protein>
    <submittedName>
        <fullName evidence="2">Uncharacterized protein</fullName>
    </submittedName>
</protein>
<proteinExistence type="predicted"/>
<evidence type="ECO:0000313" key="3">
    <source>
        <dbReference type="Proteomes" id="UP000324222"/>
    </source>
</evidence>
<feature type="region of interest" description="Disordered" evidence="1">
    <location>
        <begin position="18"/>
        <end position="45"/>
    </location>
</feature>
<evidence type="ECO:0000256" key="1">
    <source>
        <dbReference type="SAM" id="MobiDB-lite"/>
    </source>
</evidence>
<accession>A0A5B7FQF3</accession>
<keyword evidence="3" id="KW-1185">Reference proteome</keyword>
<gene>
    <name evidence="2" type="ORF">E2C01_041249</name>
</gene>
<feature type="compositionally biased region" description="Polar residues" evidence="1">
    <location>
        <begin position="36"/>
        <end position="45"/>
    </location>
</feature>
<dbReference type="AlphaFoldDB" id="A0A5B7FQF3"/>
<name>A0A5B7FQF3_PORTR</name>
<dbReference type="EMBL" id="VSRR010007771">
    <property type="protein sequence ID" value="MPC47499.1"/>
    <property type="molecule type" value="Genomic_DNA"/>
</dbReference>